<keyword evidence="3 4" id="KW-0408">Iron</keyword>
<evidence type="ECO:0000256" key="3">
    <source>
        <dbReference type="ARBA" id="ARBA00023004"/>
    </source>
</evidence>
<dbReference type="GO" id="GO:0034354">
    <property type="term" value="P:'de novo' NAD+ biosynthetic process from L-tryptophan"/>
    <property type="evidence" value="ECO:0007669"/>
    <property type="project" value="TreeGrafter"/>
</dbReference>
<evidence type="ECO:0000256" key="1">
    <source>
        <dbReference type="ARBA" id="ARBA00007119"/>
    </source>
</evidence>
<dbReference type="EMBL" id="QPFP01000012">
    <property type="protein sequence ID" value="TEB33545.1"/>
    <property type="molecule type" value="Genomic_DNA"/>
</dbReference>
<reference evidence="6 7" key="1">
    <citation type="journal article" date="2019" name="Nat. Ecol. Evol.">
        <title>Megaphylogeny resolves global patterns of mushroom evolution.</title>
        <authorList>
            <person name="Varga T."/>
            <person name="Krizsan K."/>
            <person name="Foldi C."/>
            <person name="Dima B."/>
            <person name="Sanchez-Garcia M."/>
            <person name="Sanchez-Ramirez S."/>
            <person name="Szollosi G.J."/>
            <person name="Szarkandi J.G."/>
            <person name="Papp V."/>
            <person name="Albert L."/>
            <person name="Andreopoulos W."/>
            <person name="Angelini C."/>
            <person name="Antonin V."/>
            <person name="Barry K.W."/>
            <person name="Bougher N.L."/>
            <person name="Buchanan P."/>
            <person name="Buyck B."/>
            <person name="Bense V."/>
            <person name="Catcheside P."/>
            <person name="Chovatia M."/>
            <person name="Cooper J."/>
            <person name="Damon W."/>
            <person name="Desjardin D."/>
            <person name="Finy P."/>
            <person name="Geml J."/>
            <person name="Haridas S."/>
            <person name="Hughes K."/>
            <person name="Justo A."/>
            <person name="Karasinski D."/>
            <person name="Kautmanova I."/>
            <person name="Kiss B."/>
            <person name="Kocsube S."/>
            <person name="Kotiranta H."/>
            <person name="LaButti K.M."/>
            <person name="Lechner B.E."/>
            <person name="Liimatainen K."/>
            <person name="Lipzen A."/>
            <person name="Lukacs Z."/>
            <person name="Mihaltcheva S."/>
            <person name="Morgado L.N."/>
            <person name="Niskanen T."/>
            <person name="Noordeloos M.E."/>
            <person name="Ohm R.A."/>
            <person name="Ortiz-Santana B."/>
            <person name="Ovrebo C."/>
            <person name="Racz N."/>
            <person name="Riley R."/>
            <person name="Savchenko A."/>
            <person name="Shiryaev A."/>
            <person name="Soop K."/>
            <person name="Spirin V."/>
            <person name="Szebenyi C."/>
            <person name="Tomsovsky M."/>
            <person name="Tulloss R.E."/>
            <person name="Uehling J."/>
            <person name="Grigoriev I.V."/>
            <person name="Vagvolgyi C."/>
            <person name="Papp T."/>
            <person name="Martin F.M."/>
            <person name="Miettinen O."/>
            <person name="Hibbett D.S."/>
            <person name="Nagy L.G."/>
        </authorList>
    </citation>
    <scope>NUCLEOTIDE SEQUENCE [LARGE SCALE GENOMIC DNA]</scope>
    <source>
        <strain evidence="6 7">FP101781</strain>
    </source>
</reference>
<dbReference type="Gene3D" id="1.20.58.480">
    <property type="match status" value="1"/>
</dbReference>
<dbReference type="SUPFAM" id="SSF140959">
    <property type="entry name" value="Indolic compounds 2,3-dioxygenase-like"/>
    <property type="match status" value="1"/>
</dbReference>
<keyword evidence="2 4" id="KW-0479">Metal-binding</keyword>
<comment type="caution">
    <text evidence="6">The sequence shown here is derived from an EMBL/GenBank/DDBJ whole genome shotgun (WGS) entry which is preliminary data.</text>
</comment>
<accession>A0A4Y7TH90</accession>
<evidence type="ECO:0000313" key="7">
    <source>
        <dbReference type="Proteomes" id="UP000298030"/>
    </source>
</evidence>
<dbReference type="Pfam" id="PF01231">
    <property type="entry name" value="IDO"/>
    <property type="match status" value="1"/>
</dbReference>
<dbReference type="STRING" id="71717.A0A4Y7TH90"/>
<dbReference type="GO" id="GO:0020037">
    <property type="term" value="F:heme binding"/>
    <property type="evidence" value="ECO:0007669"/>
    <property type="project" value="InterPro"/>
</dbReference>
<dbReference type="GO" id="GO:0046872">
    <property type="term" value="F:metal ion binding"/>
    <property type="evidence" value="ECO:0007669"/>
    <property type="project" value="UniProtKB-KW"/>
</dbReference>
<dbReference type="Proteomes" id="UP000298030">
    <property type="component" value="Unassembled WGS sequence"/>
</dbReference>
<proteinExistence type="inferred from homology"/>
<dbReference type="GO" id="GO:0033754">
    <property type="term" value="F:indoleamine 2,3-dioxygenase activity"/>
    <property type="evidence" value="ECO:0007669"/>
    <property type="project" value="TreeGrafter"/>
</dbReference>
<dbReference type="GO" id="GO:0019441">
    <property type="term" value="P:L-tryptophan catabolic process to kynurenine"/>
    <property type="evidence" value="ECO:0007669"/>
    <property type="project" value="InterPro"/>
</dbReference>
<feature type="region of interest" description="Disordered" evidence="5">
    <location>
        <begin position="390"/>
        <end position="413"/>
    </location>
</feature>
<organism evidence="6 7">
    <name type="scientific">Coprinellus micaceus</name>
    <name type="common">Glistening ink-cap mushroom</name>
    <name type="synonym">Coprinus micaceus</name>
    <dbReference type="NCBI Taxonomy" id="71717"/>
    <lineage>
        <taxon>Eukaryota</taxon>
        <taxon>Fungi</taxon>
        <taxon>Dikarya</taxon>
        <taxon>Basidiomycota</taxon>
        <taxon>Agaricomycotina</taxon>
        <taxon>Agaricomycetes</taxon>
        <taxon>Agaricomycetidae</taxon>
        <taxon>Agaricales</taxon>
        <taxon>Agaricineae</taxon>
        <taxon>Psathyrellaceae</taxon>
        <taxon>Coprinellus</taxon>
    </lineage>
</organism>
<protein>
    <submittedName>
        <fullName evidence="6">IDO-domain-containing protein</fullName>
    </submittedName>
</protein>
<comment type="similarity">
    <text evidence="1">Belongs to the indoleamine 2,3-dioxygenase family.</text>
</comment>
<dbReference type="InterPro" id="IPR037217">
    <property type="entry name" value="Trp/Indoleamine_2_3_dOase-like"/>
</dbReference>
<dbReference type="AlphaFoldDB" id="A0A4Y7TH90"/>
<evidence type="ECO:0000256" key="5">
    <source>
        <dbReference type="SAM" id="MobiDB-lite"/>
    </source>
</evidence>
<evidence type="ECO:0000256" key="4">
    <source>
        <dbReference type="PIRSR" id="PIRSR600898-1"/>
    </source>
</evidence>
<gene>
    <name evidence="6" type="ORF">FA13DRAFT_160654</name>
</gene>
<name>A0A4Y7TH90_COPMI</name>
<dbReference type="PANTHER" id="PTHR28657">
    <property type="entry name" value="INDOLEAMINE 2,3-DIOXYGENASE"/>
    <property type="match status" value="1"/>
</dbReference>
<dbReference type="GO" id="GO:0005737">
    <property type="term" value="C:cytoplasm"/>
    <property type="evidence" value="ECO:0007669"/>
    <property type="project" value="TreeGrafter"/>
</dbReference>
<dbReference type="OrthoDB" id="540174at2759"/>
<sequence>MWGTSLTSTPGRDSCHRSHQFVRLPSMWEEWEAMLDAAIAANMKCGDSVDVRLEDEEVSESWRVQVRKMPLLPIDASLTSCALLLRRAHLVLTFLAHFYVQTLPPDVPVLIPRSISIPCLRVSNLLDIPPLLTFSDTVLYNWEYKSAPISQCPDVGEEAPQLDNLRSQMTFSGLVDEEEFYLCSARIELRGVEALELMRQTMDEMFVGDEIAVQRISGYLQTMARVINELKTLLLDVRKQCEPETYYNLVRPWFRGQDSDLKKRKWIYEGVEEEGLSHPTELSGPSAGQSSLVHVLDVFLGVDHQSKAPNKPSFMSRMLTYMPRNHRLFLKHLSANPRPLRPFVASIGDSELLESYNKAVMALKEFRDAHMIIATLYIIGPARRAARAAAEAQIDSGAEPTPPGFKETEPLKGTGGTDLVKFLKDTKKSHWCDHYPSLSTVDFGHVRSPAQLRFLPSFSSHLSSVLGVCVVHLTVTNLSSSLTFRLFEVTRTPLREHTAVFSMSVALVTTLLPPAFVGDSSHPPVPLHLQVIVDPYEVLMLNVEVSTVDGLSPHDRCNGLEVPSTS</sequence>
<dbReference type="PANTHER" id="PTHR28657:SF5">
    <property type="entry name" value="INDOLEAMINE 2,3-DIOXYGENASE"/>
    <property type="match status" value="1"/>
</dbReference>
<feature type="binding site" description="proximal binding residue" evidence="4">
    <location>
        <position position="370"/>
    </location>
    <ligand>
        <name>heme b</name>
        <dbReference type="ChEBI" id="CHEBI:60344"/>
    </ligand>
    <ligandPart>
        <name>Fe</name>
        <dbReference type="ChEBI" id="CHEBI:18248"/>
    </ligandPart>
</feature>
<dbReference type="InterPro" id="IPR000898">
    <property type="entry name" value="Indolamine_dOase"/>
</dbReference>
<keyword evidence="7" id="KW-1185">Reference proteome</keyword>
<evidence type="ECO:0000313" key="6">
    <source>
        <dbReference type="EMBL" id="TEB33545.1"/>
    </source>
</evidence>
<keyword evidence="4" id="KW-0349">Heme</keyword>
<evidence type="ECO:0000256" key="2">
    <source>
        <dbReference type="ARBA" id="ARBA00022723"/>
    </source>
</evidence>